<dbReference type="AlphaFoldDB" id="A0A8J5GW65"/>
<reference evidence="1 2" key="1">
    <citation type="submission" date="2020-08" db="EMBL/GenBank/DDBJ databases">
        <title>Plant Genome Project.</title>
        <authorList>
            <person name="Zhang R.-G."/>
        </authorList>
    </citation>
    <scope>NUCLEOTIDE SEQUENCE [LARGE SCALE GENOMIC DNA]</scope>
    <source>
        <tissue evidence="1">Rhizome</tissue>
    </source>
</reference>
<accession>A0A8J5GW65</accession>
<name>A0A8J5GW65_ZINOF</name>
<dbReference type="EMBL" id="JACMSC010000007">
    <property type="protein sequence ID" value="KAG6514017.1"/>
    <property type="molecule type" value="Genomic_DNA"/>
</dbReference>
<evidence type="ECO:0000313" key="1">
    <source>
        <dbReference type="EMBL" id="KAG6514017.1"/>
    </source>
</evidence>
<proteinExistence type="predicted"/>
<comment type="caution">
    <text evidence="1">The sequence shown here is derived from an EMBL/GenBank/DDBJ whole genome shotgun (WGS) entry which is preliminary data.</text>
</comment>
<keyword evidence="2" id="KW-1185">Reference proteome</keyword>
<gene>
    <name evidence="1" type="ORF">ZIOFF_024355</name>
</gene>
<protein>
    <submittedName>
        <fullName evidence="1">Uncharacterized protein</fullName>
    </submittedName>
</protein>
<organism evidence="1 2">
    <name type="scientific">Zingiber officinale</name>
    <name type="common">Ginger</name>
    <name type="synonym">Amomum zingiber</name>
    <dbReference type="NCBI Taxonomy" id="94328"/>
    <lineage>
        <taxon>Eukaryota</taxon>
        <taxon>Viridiplantae</taxon>
        <taxon>Streptophyta</taxon>
        <taxon>Embryophyta</taxon>
        <taxon>Tracheophyta</taxon>
        <taxon>Spermatophyta</taxon>
        <taxon>Magnoliopsida</taxon>
        <taxon>Liliopsida</taxon>
        <taxon>Zingiberales</taxon>
        <taxon>Zingiberaceae</taxon>
        <taxon>Zingiber</taxon>
    </lineage>
</organism>
<dbReference type="Proteomes" id="UP000734854">
    <property type="component" value="Unassembled WGS sequence"/>
</dbReference>
<evidence type="ECO:0000313" key="2">
    <source>
        <dbReference type="Proteomes" id="UP000734854"/>
    </source>
</evidence>
<sequence length="185" mass="20966">MTTWNVLQFRLQNNLNIFLTPFFHSTTVADMQWRGYQDLGTENFGMPLVASGYNPYWGDGMPLGVDASYVTPFGAMPFMGYPPGPFDVPFGGGMLPQDPFAAQTYMMPAVPRDLSELGMGMVQRPPGLNREEIEVRKADIRHKRGMDRFNERRFHSSLALSERKTDASCMPSNAIFPRSPWFENL</sequence>